<evidence type="ECO:0008006" key="3">
    <source>
        <dbReference type="Google" id="ProtNLM"/>
    </source>
</evidence>
<dbReference type="RefSeq" id="WP_344114691.1">
    <property type="nucleotide sequence ID" value="NZ_BAAANE010000009.1"/>
</dbReference>
<organism evidence="1 2">
    <name type="scientific">Kribbella alba</name>
    <dbReference type="NCBI Taxonomy" id="190197"/>
    <lineage>
        <taxon>Bacteria</taxon>
        <taxon>Bacillati</taxon>
        <taxon>Actinomycetota</taxon>
        <taxon>Actinomycetes</taxon>
        <taxon>Propionibacteriales</taxon>
        <taxon>Kribbellaceae</taxon>
        <taxon>Kribbella</taxon>
    </lineage>
</organism>
<proteinExistence type="predicted"/>
<gene>
    <name evidence="1" type="ORF">GCM10009744_52050</name>
</gene>
<protein>
    <recommendedName>
        <fullName evidence="3">DUF4089 domain-containing protein</fullName>
    </recommendedName>
</protein>
<keyword evidence="2" id="KW-1185">Reference proteome</keyword>
<dbReference type="EMBL" id="BAAANE010000009">
    <property type="protein sequence ID" value="GAA1653512.1"/>
    <property type="molecule type" value="Genomic_DNA"/>
</dbReference>
<accession>A0ABN2FNH9</accession>
<dbReference type="Proteomes" id="UP001501319">
    <property type="component" value="Unassembled WGS sequence"/>
</dbReference>
<evidence type="ECO:0000313" key="1">
    <source>
        <dbReference type="EMBL" id="GAA1653512.1"/>
    </source>
</evidence>
<name>A0ABN2FNH9_9ACTN</name>
<sequence>MSTPDSGAIVTAILSAAQLTVSEQEYATFVKDYPLIRQAADALYLPELDPDEPAIRFDPLDFYPGAAAAPAGKDA</sequence>
<reference evidence="1 2" key="1">
    <citation type="journal article" date="2019" name="Int. J. Syst. Evol. Microbiol.">
        <title>The Global Catalogue of Microorganisms (GCM) 10K type strain sequencing project: providing services to taxonomists for standard genome sequencing and annotation.</title>
        <authorList>
            <consortium name="The Broad Institute Genomics Platform"/>
            <consortium name="The Broad Institute Genome Sequencing Center for Infectious Disease"/>
            <person name="Wu L."/>
            <person name="Ma J."/>
        </authorList>
    </citation>
    <scope>NUCLEOTIDE SEQUENCE [LARGE SCALE GENOMIC DNA]</scope>
    <source>
        <strain evidence="1 2">JCM 14306</strain>
    </source>
</reference>
<evidence type="ECO:0000313" key="2">
    <source>
        <dbReference type="Proteomes" id="UP001501319"/>
    </source>
</evidence>
<comment type="caution">
    <text evidence="1">The sequence shown here is derived from an EMBL/GenBank/DDBJ whole genome shotgun (WGS) entry which is preliminary data.</text>
</comment>